<accession>A0A8H2PKX6</accession>
<name>A0A8H2PKX6_9GAMM</name>
<protein>
    <submittedName>
        <fullName evidence="1">DUF3545 family protein</fullName>
    </submittedName>
</protein>
<comment type="caution">
    <text evidence="1">The sequence shown here is derived from an EMBL/GenBank/DDBJ whole genome shotgun (WGS) entry which is preliminary data.</text>
</comment>
<dbReference type="Pfam" id="PF12065">
    <property type="entry name" value="DUF3545"/>
    <property type="match status" value="1"/>
</dbReference>
<dbReference type="OrthoDB" id="5918741at2"/>
<evidence type="ECO:0000313" key="2">
    <source>
        <dbReference type="Proteomes" id="UP000307702"/>
    </source>
</evidence>
<keyword evidence="2" id="KW-1185">Reference proteome</keyword>
<reference evidence="1 2" key="1">
    <citation type="submission" date="2019-05" db="EMBL/GenBank/DDBJ databases">
        <title>Colwellia ponticola sp. nov., isolated from seawater.</title>
        <authorList>
            <person name="Yoon J.-H."/>
        </authorList>
    </citation>
    <scope>NUCLEOTIDE SEQUENCE [LARGE SCALE GENOMIC DNA]</scope>
    <source>
        <strain evidence="1 2">OISW-25</strain>
    </source>
</reference>
<dbReference type="RefSeq" id="WP_138624045.1">
    <property type="nucleotide sequence ID" value="NZ_SZVP01000015.1"/>
</dbReference>
<evidence type="ECO:0000313" key="1">
    <source>
        <dbReference type="EMBL" id="TMM43109.1"/>
    </source>
</evidence>
<organism evidence="1 2">
    <name type="scientific">Colwellia ponticola</name>
    <dbReference type="NCBI Taxonomy" id="2304625"/>
    <lineage>
        <taxon>Bacteria</taxon>
        <taxon>Pseudomonadati</taxon>
        <taxon>Pseudomonadota</taxon>
        <taxon>Gammaproteobacteria</taxon>
        <taxon>Alteromonadales</taxon>
        <taxon>Colwelliaceae</taxon>
        <taxon>Colwellia</taxon>
    </lineage>
</organism>
<sequence>MNNNYWHDENIVDEEYELTVADRKAVAGKKGPIKVARKRKWREIEAIKDQRRLRRDIAAFEHYSYDF</sequence>
<dbReference type="EMBL" id="SZVP01000015">
    <property type="protein sequence ID" value="TMM43109.1"/>
    <property type="molecule type" value="Genomic_DNA"/>
</dbReference>
<proteinExistence type="predicted"/>
<gene>
    <name evidence="1" type="ORF">FCS21_13340</name>
</gene>
<dbReference type="Proteomes" id="UP000307702">
    <property type="component" value="Unassembled WGS sequence"/>
</dbReference>
<dbReference type="InterPro" id="IPR021932">
    <property type="entry name" value="DUF3545"/>
</dbReference>
<dbReference type="AlphaFoldDB" id="A0A8H2PKX6"/>